<protein>
    <submittedName>
        <fullName evidence="6">LysR family transcriptional regulator</fullName>
    </submittedName>
</protein>
<evidence type="ECO:0000259" key="5">
    <source>
        <dbReference type="PROSITE" id="PS50931"/>
    </source>
</evidence>
<dbReference type="AlphaFoldDB" id="A0AAE9XP81"/>
<gene>
    <name evidence="6" type="ORF">PH603_02700</name>
</gene>
<dbReference type="Pfam" id="PF00126">
    <property type="entry name" value="HTH_1"/>
    <property type="match status" value="1"/>
</dbReference>
<evidence type="ECO:0000256" key="2">
    <source>
        <dbReference type="ARBA" id="ARBA00023015"/>
    </source>
</evidence>
<dbReference type="PRINTS" id="PR00039">
    <property type="entry name" value="HTHLYSR"/>
</dbReference>
<evidence type="ECO:0000313" key="7">
    <source>
        <dbReference type="Proteomes" id="UP001217500"/>
    </source>
</evidence>
<accession>A0AAE9XP81</accession>
<dbReference type="FunFam" id="1.10.10.10:FF:000001">
    <property type="entry name" value="LysR family transcriptional regulator"/>
    <property type="match status" value="1"/>
</dbReference>
<dbReference type="EMBL" id="CP116805">
    <property type="protein sequence ID" value="WCL54668.1"/>
    <property type="molecule type" value="Genomic_DNA"/>
</dbReference>
<dbReference type="InterPro" id="IPR005119">
    <property type="entry name" value="LysR_subst-bd"/>
</dbReference>
<evidence type="ECO:0000256" key="3">
    <source>
        <dbReference type="ARBA" id="ARBA00023125"/>
    </source>
</evidence>
<sequence length="302" mass="33114">MLDITAIATFCRAVEAGNLTEAAKALHITKSVASRRIQALEEELGVRLLKRSTRGVTPTEEGTAVYERGVRIMSDLDDLKTEAGCARQHLSGTIRMTAPKTFGEAVLMDPIAAFMKANPGVTFELDLSDERVDVTGGGYDLALRIAASLDDSALISRRILPLESLVVASPEYLERRGTPQVPEDLKAHDCIFYRNVTASEQWRFDGAHGPMSVKVNGPLITNSGIAQARAAIAGIGIAILPRFFVYQALCEGRLVPILGDWFRRPMALYALYPEKRLMPIKVGAFVDFLANWFTEPDHLKGL</sequence>
<reference evidence="6" key="1">
    <citation type="submission" date="2023-01" db="EMBL/GenBank/DDBJ databases">
        <title>The genome sequence of Kordiimonadaceae bacterium 6D33.</title>
        <authorList>
            <person name="Liu Y."/>
        </authorList>
    </citation>
    <scope>NUCLEOTIDE SEQUENCE</scope>
    <source>
        <strain evidence="6">6D33</strain>
    </source>
</reference>
<dbReference type="PANTHER" id="PTHR30537:SF5">
    <property type="entry name" value="HTH-TYPE TRANSCRIPTIONAL ACTIVATOR TTDR-RELATED"/>
    <property type="match status" value="1"/>
</dbReference>
<dbReference type="Gene3D" id="1.10.10.10">
    <property type="entry name" value="Winged helix-like DNA-binding domain superfamily/Winged helix DNA-binding domain"/>
    <property type="match status" value="1"/>
</dbReference>
<proteinExistence type="inferred from homology"/>
<name>A0AAE9XP81_9PROT</name>
<dbReference type="KEGG" id="gso:PH603_02700"/>
<comment type="similarity">
    <text evidence="1">Belongs to the LysR transcriptional regulatory family.</text>
</comment>
<dbReference type="SUPFAM" id="SSF46785">
    <property type="entry name" value="Winged helix' DNA-binding domain"/>
    <property type="match status" value="1"/>
</dbReference>
<dbReference type="InterPro" id="IPR036390">
    <property type="entry name" value="WH_DNA-bd_sf"/>
</dbReference>
<organism evidence="6 7">
    <name type="scientific">Gimibacter soli</name>
    <dbReference type="NCBI Taxonomy" id="3024400"/>
    <lineage>
        <taxon>Bacteria</taxon>
        <taxon>Pseudomonadati</taxon>
        <taxon>Pseudomonadota</taxon>
        <taxon>Alphaproteobacteria</taxon>
        <taxon>Kordiimonadales</taxon>
        <taxon>Temperatibacteraceae</taxon>
        <taxon>Gimibacter</taxon>
    </lineage>
</organism>
<evidence type="ECO:0000313" key="6">
    <source>
        <dbReference type="EMBL" id="WCL54668.1"/>
    </source>
</evidence>
<dbReference type="GO" id="GO:0003700">
    <property type="term" value="F:DNA-binding transcription factor activity"/>
    <property type="evidence" value="ECO:0007669"/>
    <property type="project" value="InterPro"/>
</dbReference>
<evidence type="ECO:0000256" key="4">
    <source>
        <dbReference type="ARBA" id="ARBA00023163"/>
    </source>
</evidence>
<dbReference type="RefSeq" id="WP_289504387.1">
    <property type="nucleotide sequence ID" value="NZ_CP116805.1"/>
</dbReference>
<keyword evidence="2" id="KW-0805">Transcription regulation</keyword>
<dbReference type="SUPFAM" id="SSF53850">
    <property type="entry name" value="Periplasmic binding protein-like II"/>
    <property type="match status" value="1"/>
</dbReference>
<evidence type="ECO:0000256" key="1">
    <source>
        <dbReference type="ARBA" id="ARBA00009437"/>
    </source>
</evidence>
<keyword evidence="7" id="KW-1185">Reference proteome</keyword>
<dbReference type="InterPro" id="IPR036388">
    <property type="entry name" value="WH-like_DNA-bd_sf"/>
</dbReference>
<dbReference type="InterPro" id="IPR058163">
    <property type="entry name" value="LysR-type_TF_proteobact-type"/>
</dbReference>
<dbReference type="CDD" id="cd08422">
    <property type="entry name" value="PBP2_CrgA_like"/>
    <property type="match status" value="1"/>
</dbReference>
<dbReference type="GO" id="GO:0003677">
    <property type="term" value="F:DNA binding"/>
    <property type="evidence" value="ECO:0007669"/>
    <property type="project" value="UniProtKB-KW"/>
</dbReference>
<dbReference type="Gene3D" id="3.40.190.290">
    <property type="match status" value="1"/>
</dbReference>
<feature type="domain" description="HTH lysR-type" evidence="5">
    <location>
        <begin position="2"/>
        <end position="59"/>
    </location>
</feature>
<keyword evidence="3" id="KW-0238">DNA-binding</keyword>
<dbReference type="PROSITE" id="PS50931">
    <property type="entry name" value="HTH_LYSR"/>
    <property type="match status" value="1"/>
</dbReference>
<dbReference type="PANTHER" id="PTHR30537">
    <property type="entry name" value="HTH-TYPE TRANSCRIPTIONAL REGULATOR"/>
    <property type="match status" value="1"/>
</dbReference>
<dbReference type="Pfam" id="PF03466">
    <property type="entry name" value="LysR_substrate"/>
    <property type="match status" value="1"/>
</dbReference>
<dbReference type="InterPro" id="IPR000847">
    <property type="entry name" value="LysR_HTH_N"/>
</dbReference>
<keyword evidence="4" id="KW-0804">Transcription</keyword>
<dbReference type="Proteomes" id="UP001217500">
    <property type="component" value="Chromosome"/>
</dbReference>